<reference evidence="1 2" key="1">
    <citation type="submission" date="2011-08" db="EMBL/GenBank/DDBJ databases">
        <title>The Genome Sequence of Plasmodium vivax India VII.</title>
        <authorList>
            <consortium name="The Broad Institute Genome Sequencing Platform"/>
            <consortium name="The Broad Institute Genome Sequencing Center for Infectious Disease"/>
            <person name="Neafsey D."/>
            <person name="Carlton J."/>
            <person name="Barnwell J."/>
            <person name="Collins W."/>
            <person name="Escalante A."/>
            <person name="Mullikin J."/>
            <person name="Saul A."/>
            <person name="Guigo R."/>
            <person name="Camara F."/>
            <person name="Young S.K."/>
            <person name="Zeng Q."/>
            <person name="Gargeya S."/>
            <person name="Fitzgerald M."/>
            <person name="Haas B."/>
            <person name="Abouelleil A."/>
            <person name="Alvarado L."/>
            <person name="Arachchi H.M."/>
            <person name="Berlin A."/>
            <person name="Brown A."/>
            <person name="Chapman S.B."/>
            <person name="Chen Z."/>
            <person name="Dunbar C."/>
            <person name="Freedman E."/>
            <person name="Gearin G."/>
            <person name="Gellesch M."/>
            <person name="Goldberg J."/>
            <person name="Griggs A."/>
            <person name="Gujja S."/>
            <person name="Heiman D."/>
            <person name="Howarth C."/>
            <person name="Larson L."/>
            <person name="Lui A."/>
            <person name="MacDonald P.J.P."/>
            <person name="Montmayeur A."/>
            <person name="Murphy C."/>
            <person name="Neiman D."/>
            <person name="Pearson M."/>
            <person name="Priest M."/>
            <person name="Roberts A."/>
            <person name="Saif S."/>
            <person name="Shea T."/>
            <person name="Shenoy N."/>
            <person name="Sisk P."/>
            <person name="Stolte C."/>
            <person name="Sykes S."/>
            <person name="Wortman J."/>
            <person name="Nusbaum C."/>
            <person name="Birren B."/>
        </authorList>
    </citation>
    <scope>NUCLEOTIDE SEQUENCE [LARGE SCALE GENOMIC DNA]</scope>
    <source>
        <strain evidence="1 2">India VII</strain>
    </source>
</reference>
<protein>
    <submittedName>
        <fullName evidence="1">Uncharacterized protein</fullName>
    </submittedName>
</protein>
<dbReference type="Proteomes" id="UP000053562">
    <property type="component" value="Unassembled WGS sequence"/>
</dbReference>
<dbReference type="OrthoDB" id="70850at2759"/>
<gene>
    <name evidence="1" type="ORF">PVIIG_02865</name>
</gene>
<name>A0A0J9SGV8_PLAVI</name>
<sequence length="483" mass="56445">MKIVSIVLSLLLLFFINLFFVKSIYKNEQSYNVPLNVLFSKGKHIRKRLCNECFFKNEINMIYNSCRALESVNYNNFNRSKIFYFVKESPKMLKRYVSLRSASTLSEVFSVRFLTTFLSERASLLTNWFYLLEGTYIKNNILRGLVGFFGTLVLRFHPHSAASTPTPPRPPPLRRFLPHSAASSPPAVVYLVQLAASFFLFHYVNMVSQKTQAYILEVSGSNYVSRVIGFFQLNLVNYYLNVSGEFVQAILIRALFNQYEGHLVKTIIYNSSDYYINTKLTNKYELLYQCTKKFVLTRINKLSLFTFNYLRYFVLTNLFFKISGGTYNKFSPSDVKMPGVYSNPRKSLNKDMKYATKKEIQVLRSFCKETGCHTCGVSCHDRFIGDHQPPVQVIKDMVDYYKKKKLLRSLLKFFKLYDTKQRLYPQCVRCSQLQSASVRCKKLRLIPHYNTNFLKVPLALVDLPKEGHRRVKRRLTGRRYPYA</sequence>
<dbReference type="AlphaFoldDB" id="A0A0J9SGV8"/>
<evidence type="ECO:0000313" key="1">
    <source>
        <dbReference type="EMBL" id="KMZ81816.1"/>
    </source>
</evidence>
<dbReference type="EMBL" id="KQ234222">
    <property type="protein sequence ID" value="KMZ81816.1"/>
    <property type="molecule type" value="Genomic_DNA"/>
</dbReference>
<evidence type="ECO:0000313" key="2">
    <source>
        <dbReference type="Proteomes" id="UP000053562"/>
    </source>
</evidence>
<accession>A0A0J9SGV8</accession>
<organism evidence="1 2">
    <name type="scientific">Plasmodium vivax India VII</name>
    <dbReference type="NCBI Taxonomy" id="1077284"/>
    <lineage>
        <taxon>Eukaryota</taxon>
        <taxon>Sar</taxon>
        <taxon>Alveolata</taxon>
        <taxon>Apicomplexa</taxon>
        <taxon>Aconoidasida</taxon>
        <taxon>Haemosporida</taxon>
        <taxon>Plasmodiidae</taxon>
        <taxon>Plasmodium</taxon>
        <taxon>Plasmodium (Plasmodium)</taxon>
    </lineage>
</organism>
<dbReference type="PANTHER" id="PTHR38585:SF1">
    <property type="entry name" value="TRANSMEMBRANE PROTEIN"/>
    <property type="match status" value="1"/>
</dbReference>
<proteinExistence type="predicted"/>
<dbReference type="PANTHER" id="PTHR38585">
    <property type="entry name" value="TRANSMEMBRANE PROTEIN"/>
    <property type="match status" value="1"/>
</dbReference>